<name>A0A4Y2TQM4_ARAVE</name>
<evidence type="ECO:0000313" key="2">
    <source>
        <dbReference type="EMBL" id="GBO02391.1"/>
    </source>
</evidence>
<organism evidence="2 3">
    <name type="scientific">Araneus ventricosus</name>
    <name type="common">Orbweaver spider</name>
    <name type="synonym">Epeira ventricosa</name>
    <dbReference type="NCBI Taxonomy" id="182803"/>
    <lineage>
        <taxon>Eukaryota</taxon>
        <taxon>Metazoa</taxon>
        <taxon>Ecdysozoa</taxon>
        <taxon>Arthropoda</taxon>
        <taxon>Chelicerata</taxon>
        <taxon>Arachnida</taxon>
        <taxon>Araneae</taxon>
        <taxon>Araneomorphae</taxon>
        <taxon>Entelegynae</taxon>
        <taxon>Araneoidea</taxon>
        <taxon>Araneidae</taxon>
        <taxon>Araneus</taxon>
    </lineage>
</organism>
<comment type="caution">
    <text evidence="2">The sequence shown here is derived from an EMBL/GenBank/DDBJ whole genome shotgun (WGS) entry which is preliminary data.</text>
</comment>
<accession>A0A4Y2TQM4</accession>
<proteinExistence type="predicted"/>
<evidence type="ECO:0000256" key="1">
    <source>
        <dbReference type="SAM" id="MobiDB-lite"/>
    </source>
</evidence>
<sequence>MTCDTDRTDKENPYDMRRPPYGHEKAEHMTCDTNRTERKIRTYDMRRQPYGHEKAEPMTCGRNNGQIGTYDVLRRRAVWS</sequence>
<protein>
    <submittedName>
        <fullName evidence="2">Uncharacterized protein</fullName>
    </submittedName>
</protein>
<keyword evidence="3" id="KW-1185">Reference proteome</keyword>
<feature type="compositionally biased region" description="Basic and acidic residues" evidence="1">
    <location>
        <begin position="46"/>
        <end position="56"/>
    </location>
</feature>
<gene>
    <name evidence="2" type="ORF">AVEN_118908_1</name>
</gene>
<dbReference type="AlphaFoldDB" id="A0A4Y2TQM4"/>
<feature type="region of interest" description="Disordered" evidence="1">
    <location>
        <begin position="1"/>
        <end position="32"/>
    </location>
</feature>
<dbReference type="Proteomes" id="UP000499080">
    <property type="component" value="Unassembled WGS sequence"/>
</dbReference>
<feature type="region of interest" description="Disordered" evidence="1">
    <location>
        <begin position="46"/>
        <end position="66"/>
    </location>
</feature>
<reference evidence="2 3" key="1">
    <citation type="journal article" date="2019" name="Sci. Rep.">
        <title>Orb-weaving spider Araneus ventricosus genome elucidates the spidroin gene catalogue.</title>
        <authorList>
            <person name="Kono N."/>
            <person name="Nakamura H."/>
            <person name="Ohtoshi R."/>
            <person name="Moran D.A.P."/>
            <person name="Shinohara A."/>
            <person name="Yoshida Y."/>
            <person name="Fujiwara M."/>
            <person name="Mori M."/>
            <person name="Tomita M."/>
            <person name="Arakawa K."/>
        </authorList>
    </citation>
    <scope>NUCLEOTIDE SEQUENCE [LARGE SCALE GENOMIC DNA]</scope>
</reference>
<evidence type="ECO:0000313" key="3">
    <source>
        <dbReference type="Proteomes" id="UP000499080"/>
    </source>
</evidence>
<dbReference type="EMBL" id="BGPR01030107">
    <property type="protein sequence ID" value="GBO02391.1"/>
    <property type="molecule type" value="Genomic_DNA"/>
</dbReference>